<keyword evidence="1" id="KW-1133">Transmembrane helix</keyword>
<evidence type="ECO:0000313" key="3">
    <source>
        <dbReference type="Proteomes" id="UP000837675"/>
    </source>
</evidence>
<sequence>MDLLHFGPLALIAVTLIAAQSYKTFTKKTVNTNLLSSVLLVLCSVGIVSGNHIHHGEMLSFLDPCFGYAATLIGVAINLVKSKVKVKA</sequence>
<feature type="transmembrane region" description="Helical" evidence="1">
    <location>
        <begin position="59"/>
        <end position="80"/>
    </location>
</feature>
<accession>A0A8S4BW30</accession>
<protein>
    <submittedName>
        <fullName evidence="2">Uncharacterized protein</fullName>
    </submittedName>
</protein>
<reference evidence="2" key="1">
    <citation type="submission" date="2021-06" db="EMBL/GenBank/DDBJ databases">
        <authorList>
            <person name="Nardi T."/>
            <person name="Nardi T."/>
        </authorList>
    </citation>
    <scope>NUCLEOTIDE SEQUENCE</scope>
</reference>
<comment type="caution">
    <text evidence="2">The sequence shown here is derived from an EMBL/GenBank/DDBJ whole genome shotgun (WGS) entry which is preliminary data.</text>
</comment>
<evidence type="ECO:0000256" key="1">
    <source>
        <dbReference type="SAM" id="Phobius"/>
    </source>
</evidence>
<keyword evidence="1" id="KW-0472">Membrane</keyword>
<proteinExistence type="predicted"/>
<dbReference type="EMBL" id="CAJVAF010000104">
    <property type="protein sequence ID" value="CAG7590488.1"/>
    <property type="molecule type" value="Genomic_DNA"/>
</dbReference>
<dbReference type="AlphaFoldDB" id="A0A8S4BW30"/>
<dbReference type="Proteomes" id="UP000837675">
    <property type="component" value="Unassembled WGS sequence"/>
</dbReference>
<feature type="transmembrane region" description="Helical" evidence="1">
    <location>
        <begin position="34"/>
        <end position="53"/>
    </location>
</feature>
<evidence type="ECO:0000313" key="2">
    <source>
        <dbReference type="EMBL" id="CAG7590488.1"/>
    </source>
</evidence>
<keyword evidence="1" id="KW-0812">Transmembrane</keyword>
<keyword evidence="3" id="KW-1185">Reference proteome</keyword>
<organism evidence="2 3">
    <name type="scientific">Hyalomma marginatum</name>
    <dbReference type="NCBI Taxonomy" id="34627"/>
    <lineage>
        <taxon>Eukaryota</taxon>
        <taxon>Metazoa</taxon>
        <taxon>Ecdysozoa</taxon>
        <taxon>Arthropoda</taxon>
        <taxon>Chelicerata</taxon>
        <taxon>Arachnida</taxon>
        <taxon>Acari</taxon>
        <taxon>Parasitiformes</taxon>
        <taxon>Ixodida</taxon>
        <taxon>Ixodoidea</taxon>
        <taxon>Ixodidae</taxon>
        <taxon>Hyalomminae</taxon>
        <taxon>Hyalomma</taxon>
    </lineage>
</organism>
<feature type="transmembrane region" description="Helical" evidence="1">
    <location>
        <begin position="6"/>
        <end position="22"/>
    </location>
</feature>
<name>A0A8S4BW30_9ACAR</name>
<gene>
    <name evidence="2" type="ORF">MHYMCMPASI_00318</name>
</gene>